<feature type="region of interest" description="Disordered" evidence="1">
    <location>
        <begin position="254"/>
        <end position="376"/>
    </location>
</feature>
<feature type="region of interest" description="Disordered" evidence="1">
    <location>
        <begin position="153"/>
        <end position="239"/>
    </location>
</feature>
<evidence type="ECO:0000313" key="3">
    <source>
        <dbReference type="Proteomes" id="UP001161757"/>
    </source>
</evidence>
<feature type="compositionally biased region" description="Polar residues" evidence="1">
    <location>
        <begin position="363"/>
        <end position="374"/>
    </location>
</feature>
<evidence type="ECO:0000313" key="2">
    <source>
        <dbReference type="EMBL" id="KAJ8986446.1"/>
    </source>
</evidence>
<comment type="caution">
    <text evidence="2">The sequence shown here is derived from an EMBL/GenBank/DDBJ whole genome shotgun (WGS) entry which is preliminary data.</text>
</comment>
<dbReference type="PANTHER" id="PTHR42354:SF1">
    <property type="entry name" value="C2H2-TYPE DOMAIN-CONTAINING PROTEIN"/>
    <property type="match status" value="1"/>
</dbReference>
<reference evidence="2" key="1">
    <citation type="submission" date="2023-01" db="EMBL/GenBank/DDBJ databases">
        <title>Exophiala dermititidis isolated from Cystic Fibrosis Patient.</title>
        <authorList>
            <person name="Kurbessoian T."/>
            <person name="Crocker A."/>
            <person name="Murante D."/>
            <person name="Hogan D.A."/>
            <person name="Stajich J.E."/>
        </authorList>
    </citation>
    <scope>NUCLEOTIDE SEQUENCE</scope>
    <source>
        <strain evidence="2">Ex8</strain>
    </source>
</reference>
<feature type="region of interest" description="Disordered" evidence="1">
    <location>
        <begin position="495"/>
        <end position="539"/>
    </location>
</feature>
<feature type="compositionally biased region" description="Polar residues" evidence="1">
    <location>
        <begin position="305"/>
        <end position="319"/>
    </location>
</feature>
<feature type="compositionally biased region" description="Low complexity" evidence="1">
    <location>
        <begin position="163"/>
        <end position="174"/>
    </location>
</feature>
<dbReference type="AlphaFoldDB" id="A0AAN6IT33"/>
<feature type="compositionally biased region" description="Polar residues" evidence="1">
    <location>
        <begin position="530"/>
        <end position="539"/>
    </location>
</feature>
<dbReference type="PANTHER" id="PTHR42354">
    <property type="entry name" value="C2H2-TYPE DOMAIN-CONTAINING PROTEIN"/>
    <property type="match status" value="1"/>
</dbReference>
<proteinExistence type="predicted"/>
<sequence>MNVMSVEICVQAVIGAYRDASKLVQRLKDKQETSGEFILPEHLTKDFEDSLKLGCVAVQTQYDHDVRRFGETYARGDAIAREQMKDILIALQQAVITHLREVYMDETSLDLHSLKETSDDSRVNATVCLGQLYQRMSTATAALKQISRPGFVESNGAKVPGCSEYSSSRSTHSSVGGRPSESQSTASYTTYNSRSAAGNDRKPSGVSMPQRRSSSNSVFSNTSEREPPARVTPGEDNVPALPFFMHIQTNRVVQTAPSDGQKRNLSPNPDASPPPPYMANLSSPVSGSEEKGQRFPPHSAFYQPPASNAHVSPLQSPGSQRRAGILGNGNERHSPPHVQTSQVHELGCGISRETDPGVLGISRKTTQNSWSQEVPLNPDYSTLEYVDEPDARSLPSASSAASQEYQRKAQQRQQAMQRAYQQQRPQDPIVRADAYNTGAPTSIDPVDYIVEARDPAMPSSPRPSSIHSSSSAGSRIRAFTFKRALPPGLAKAISKPAPLPLEAPPRYVRPQTPDPGDERGTHIHNPPSPSIEQSNTVSLTAASTTRRFESDMRPPTSPHFRTVDSVLNLPTESSPGEFCKGAVRAQIGARKKGFSLESRRSTKKGQEFFFECTKCSFQVPAAVSTALPSGGRGAVKREKMFHPQIWVSPGGIKYRWVFLAKSHVPSKLAATKGTTTGRSSAHKNSNAAAEDVFGCYICHSEGAARGWLDDNCQTPQRAESRPVMGLGSLEEGNTATGGKGGDNEDDKTSKTTPTFTGVRAFLAHLETHRTASRTPGFIVATEMNCIVGRVADDSEDFDLNLPPLLPCP</sequence>
<evidence type="ECO:0000256" key="1">
    <source>
        <dbReference type="SAM" id="MobiDB-lite"/>
    </source>
</evidence>
<feature type="region of interest" description="Disordered" evidence="1">
    <location>
        <begin position="390"/>
        <end position="427"/>
    </location>
</feature>
<name>A0AAN6IT33_EXODE</name>
<feature type="compositionally biased region" description="Low complexity" evidence="1">
    <location>
        <begin position="213"/>
        <end position="222"/>
    </location>
</feature>
<protein>
    <submittedName>
        <fullName evidence="2">Uncharacterized protein</fullName>
    </submittedName>
</protein>
<dbReference type="Proteomes" id="UP001161757">
    <property type="component" value="Unassembled WGS sequence"/>
</dbReference>
<feature type="compositionally biased region" description="Low complexity" evidence="1">
    <location>
        <begin position="411"/>
        <end position="426"/>
    </location>
</feature>
<feature type="region of interest" description="Disordered" evidence="1">
    <location>
        <begin position="715"/>
        <end position="753"/>
    </location>
</feature>
<accession>A0AAN6IT33</accession>
<dbReference type="EMBL" id="JAJGCB010000037">
    <property type="protein sequence ID" value="KAJ8986446.1"/>
    <property type="molecule type" value="Genomic_DNA"/>
</dbReference>
<feature type="compositionally biased region" description="Polar residues" evidence="1">
    <location>
        <begin position="180"/>
        <end position="196"/>
    </location>
</feature>
<gene>
    <name evidence="2" type="ORF">HRR80_009438</name>
</gene>
<organism evidence="2 3">
    <name type="scientific">Exophiala dermatitidis</name>
    <name type="common">Black yeast-like fungus</name>
    <name type="synonym">Wangiella dermatitidis</name>
    <dbReference type="NCBI Taxonomy" id="5970"/>
    <lineage>
        <taxon>Eukaryota</taxon>
        <taxon>Fungi</taxon>
        <taxon>Dikarya</taxon>
        <taxon>Ascomycota</taxon>
        <taxon>Pezizomycotina</taxon>
        <taxon>Eurotiomycetes</taxon>
        <taxon>Chaetothyriomycetidae</taxon>
        <taxon>Chaetothyriales</taxon>
        <taxon>Herpotrichiellaceae</taxon>
        <taxon>Exophiala</taxon>
    </lineage>
</organism>
<feature type="compositionally biased region" description="Polar residues" evidence="1">
    <location>
        <begin position="254"/>
        <end position="266"/>
    </location>
</feature>